<organism evidence="1 2">
    <name type="scientific">Coprinellus micaceus</name>
    <name type="common">Glistening ink-cap mushroom</name>
    <name type="synonym">Coprinus micaceus</name>
    <dbReference type="NCBI Taxonomy" id="71717"/>
    <lineage>
        <taxon>Eukaryota</taxon>
        <taxon>Fungi</taxon>
        <taxon>Dikarya</taxon>
        <taxon>Basidiomycota</taxon>
        <taxon>Agaricomycotina</taxon>
        <taxon>Agaricomycetes</taxon>
        <taxon>Agaricomycetidae</taxon>
        <taxon>Agaricales</taxon>
        <taxon>Agaricineae</taxon>
        <taxon>Psathyrellaceae</taxon>
        <taxon>Coprinellus</taxon>
    </lineage>
</organism>
<gene>
    <name evidence="1" type="ORF">FA13DRAFT_1748029</name>
</gene>
<dbReference type="EMBL" id="QPFP01000394">
    <property type="protein sequence ID" value="TEB14299.1"/>
    <property type="molecule type" value="Genomic_DNA"/>
</dbReference>
<proteinExistence type="predicted"/>
<protein>
    <submittedName>
        <fullName evidence="1">Uncharacterized protein</fullName>
    </submittedName>
</protein>
<dbReference type="STRING" id="71717.A0A4Y7RZP1"/>
<evidence type="ECO:0000313" key="2">
    <source>
        <dbReference type="Proteomes" id="UP000298030"/>
    </source>
</evidence>
<dbReference type="AlphaFoldDB" id="A0A4Y7RZP1"/>
<evidence type="ECO:0000313" key="1">
    <source>
        <dbReference type="EMBL" id="TEB14299.1"/>
    </source>
</evidence>
<reference evidence="1 2" key="1">
    <citation type="journal article" date="2019" name="Nat. Ecol. Evol.">
        <title>Megaphylogeny resolves global patterns of mushroom evolution.</title>
        <authorList>
            <person name="Varga T."/>
            <person name="Krizsan K."/>
            <person name="Foldi C."/>
            <person name="Dima B."/>
            <person name="Sanchez-Garcia M."/>
            <person name="Sanchez-Ramirez S."/>
            <person name="Szollosi G.J."/>
            <person name="Szarkandi J.G."/>
            <person name="Papp V."/>
            <person name="Albert L."/>
            <person name="Andreopoulos W."/>
            <person name="Angelini C."/>
            <person name="Antonin V."/>
            <person name="Barry K.W."/>
            <person name="Bougher N.L."/>
            <person name="Buchanan P."/>
            <person name="Buyck B."/>
            <person name="Bense V."/>
            <person name="Catcheside P."/>
            <person name="Chovatia M."/>
            <person name="Cooper J."/>
            <person name="Damon W."/>
            <person name="Desjardin D."/>
            <person name="Finy P."/>
            <person name="Geml J."/>
            <person name="Haridas S."/>
            <person name="Hughes K."/>
            <person name="Justo A."/>
            <person name="Karasinski D."/>
            <person name="Kautmanova I."/>
            <person name="Kiss B."/>
            <person name="Kocsube S."/>
            <person name="Kotiranta H."/>
            <person name="LaButti K.M."/>
            <person name="Lechner B.E."/>
            <person name="Liimatainen K."/>
            <person name="Lipzen A."/>
            <person name="Lukacs Z."/>
            <person name="Mihaltcheva S."/>
            <person name="Morgado L.N."/>
            <person name="Niskanen T."/>
            <person name="Noordeloos M.E."/>
            <person name="Ohm R.A."/>
            <person name="Ortiz-Santana B."/>
            <person name="Ovrebo C."/>
            <person name="Racz N."/>
            <person name="Riley R."/>
            <person name="Savchenko A."/>
            <person name="Shiryaev A."/>
            <person name="Soop K."/>
            <person name="Spirin V."/>
            <person name="Szebenyi C."/>
            <person name="Tomsovsky M."/>
            <person name="Tulloss R.E."/>
            <person name="Uehling J."/>
            <person name="Grigoriev I.V."/>
            <person name="Vagvolgyi C."/>
            <person name="Papp T."/>
            <person name="Martin F.M."/>
            <person name="Miettinen O."/>
            <person name="Hibbett D.S."/>
            <person name="Nagy L.G."/>
        </authorList>
    </citation>
    <scope>NUCLEOTIDE SEQUENCE [LARGE SCALE GENOMIC DNA]</scope>
    <source>
        <strain evidence="1 2">FP101781</strain>
    </source>
</reference>
<keyword evidence="2" id="KW-1185">Reference proteome</keyword>
<comment type="caution">
    <text evidence="1">The sequence shown here is derived from an EMBL/GenBank/DDBJ whole genome shotgun (WGS) entry which is preliminary data.</text>
</comment>
<sequence length="79" mass="9020">MTLSRLGDEWLIRKIADHENEKSQIAAILERVNDARMQFELYTNIRILNTVKSMERAIGVGGPILNLCHAAHLHEAFVH</sequence>
<accession>A0A4Y7RZP1</accession>
<name>A0A4Y7RZP1_COPMI</name>
<dbReference type="Proteomes" id="UP000298030">
    <property type="component" value="Unassembled WGS sequence"/>
</dbReference>